<evidence type="ECO:0000313" key="3">
    <source>
        <dbReference type="Proteomes" id="UP000265926"/>
    </source>
</evidence>
<dbReference type="OrthoDB" id="1234389at2"/>
<feature type="repeat" description="TPR" evidence="1">
    <location>
        <begin position="91"/>
        <end position="124"/>
    </location>
</feature>
<evidence type="ECO:0000313" key="2">
    <source>
        <dbReference type="EMBL" id="RIJ46003.1"/>
    </source>
</evidence>
<dbReference type="EMBL" id="QWGR01000018">
    <property type="protein sequence ID" value="RIJ46003.1"/>
    <property type="molecule type" value="Genomic_DNA"/>
</dbReference>
<dbReference type="RefSeq" id="WP_119439965.1">
    <property type="nucleotide sequence ID" value="NZ_QWGR01000018.1"/>
</dbReference>
<dbReference type="Pfam" id="PF13432">
    <property type="entry name" value="TPR_16"/>
    <property type="match status" value="1"/>
</dbReference>
<organism evidence="2 3">
    <name type="scientific">Maribellus luteus</name>
    <dbReference type="NCBI Taxonomy" id="2305463"/>
    <lineage>
        <taxon>Bacteria</taxon>
        <taxon>Pseudomonadati</taxon>
        <taxon>Bacteroidota</taxon>
        <taxon>Bacteroidia</taxon>
        <taxon>Marinilabiliales</taxon>
        <taxon>Prolixibacteraceae</taxon>
        <taxon>Maribellus</taxon>
    </lineage>
</organism>
<reference evidence="2 3" key="1">
    <citation type="submission" date="2018-08" db="EMBL/GenBank/DDBJ databases">
        <title>Pallidiluteibacterium maritimus gen. nov., sp. nov., isolated from coastal sediment.</title>
        <authorList>
            <person name="Zhou L.Y."/>
        </authorList>
    </citation>
    <scope>NUCLEOTIDE SEQUENCE [LARGE SCALE GENOMIC DNA]</scope>
    <source>
        <strain evidence="2 3">XSD2</strain>
    </source>
</reference>
<keyword evidence="3" id="KW-1185">Reference proteome</keyword>
<evidence type="ECO:0000256" key="1">
    <source>
        <dbReference type="PROSITE-ProRule" id="PRU00339"/>
    </source>
</evidence>
<comment type="caution">
    <text evidence="2">The sequence shown here is derived from an EMBL/GenBank/DDBJ whole genome shotgun (WGS) entry which is preliminary data.</text>
</comment>
<dbReference type="PROSITE" id="PS50005">
    <property type="entry name" value="TPR"/>
    <property type="match status" value="1"/>
</dbReference>
<dbReference type="Pfam" id="PF00515">
    <property type="entry name" value="TPR_1"/>
    <property type="match status" value="1"/>
</dbReference>
<gene>
    <name evidence="2" type="ORF">D1614_21020</name>
</gene>
<sequence>MKTIITPVFVLLSLIAFGQNNAISDLWKLYGARDFESAIEKAKPLLNNDPNNADLNLIIGRAYADKADYQNAVPYLLKTTENDTNNSWRKAWAYNYLGTCYFMLQKYEEAEKYLNECIKLNATKNATNDAYGKSLLFGYNEFYNSWKIVETEHFRFHFQKMNDEDIAIYTSVREKAFTKINGFFNSALPKKIDFFVWESRDDAKSVLKANLGFAKPEFSIVHSHYQQTKGHEMTHVISNYSTTMLAKTGLINEGTAVCFDQTTHDKEKIVKGWLKANSKKVAIKEIWSNWGAYPTELTYPLSGLFVKALIEKFGQEKFIAFFGDQSYEHAKTVFGDELDKFINTFEGKINS</sequence>
<dbReference type="SUPFAM" id="SSF48452">
    <property type="entry name" value="TPR-like"/>
    <property type="match status" value="1"/>
</dbReference>
<dbReference type="InterPro" id="IPR011990">
    <property type="entry name" value="TPR-like_helical_dom_sf"/>
</dbReference>
<proteinExistence type="predicted"/>
<keyword evidence="1" id="KW-0802">TPR repeat</keyword>
<dbReference type="Proteomes" id="UP000265926">
    <property type="component" value="Unassembled WGS sequence"/>
</dbReference>
<dbReference type="InterPro" id="IPR019734">
    <property type="entry name" value="TPR_rpt"/>
</dbReference>
<name>A0A399SVI4_9BACT</name>
<dbReference type="Gene3D" id="1.25.40.10">
    <property type="entry name" value="Tetratricopeptide repeat domain"/>
    <property type="match status" value="1"/>
</dbReference>
<protein>
    <submittedName>
        <fullName evidence="2">Tetratricopeptide repeat protein</fullName>
    </submittedName>
</protein>
<accession>A0A399SVI4</accession>
<dbReference type="SMART" id="SM00028">
    <property type="entry name" value="TPR"/>
    <property type="match status" value="2"/>
</dbReference>
<dbReference type="AlphaFoldDB" id="A0A399SVI4"/>